<evidence type="ECO:0000313" key="2">
    <source>
        <dbReference type="EMBL" id="EZP77628.1"/>
    </source>
</evidence>
<gene>
    <name evidence="2" type="ORF">H839_08344</name>
</gene>
<protein>
    <recommendedName>
        <fullName evidence="4">Phage protein</fullName>
    </recommendedName>
</protein>
<organism evidence="2 3">
    <name type="scientific">Parageobacillus genomosp. 1</name>
    <dbReference type="NCBI Taxonomy" id="1295642"/>
    <lineage>
        <taxon>Bacteria</taxon>
        <taxon>Bacillati</taxon>
        <taxon>Bacillota</taxon>
        <taxon>Bacilli</taxon>
        <taxon>Bacillales</taxon>
        <taxon>Anoxybacillaceae</taxon>
        <taxon>Parageobacillus</taxon>
    </lineage>
</organism>
<dbReference type="RefSeq" id="WP_043904717.1">
    <property type="nucleotide sequence ID" value="NZ_CM002692.1"/>
</dbReference>
<comment type="caution">
    <text evidence="2">The sequence shown here is derived from an EMBL/GenBank/DDBJ whole genome shotgun (WGS) entry which is preliminary data.</text>
</comment>
<evidence type="ECO:0008006" key="4">
    <source>
        <dbReference type="Google" id="ProtNLM"/>
    </source>
</evidence>
<keyword evidence="1" id="KW-0175">Coiled coil</keyword>
<dbReference type="Proteomes" id="UP000023566">
    <property type="component" value="Chromosome"/>
</dbReference>
<dbReference type="AlphaFoldDB" id="A0ABC9VGT2"/>
<proteinExistence type="predicted"/>
<feature type="coiled-coil region" evidence="1">
    <location>
        <begin position="29"/>
        <end position="73"/>
    </location>
</feature>
<accession>A0ABC9VGT2</accession>
<keyword evidence="3" id="KW-1185">Reference proteome</keyword>
<reference evidence="2 3" key="1">
    <citation type="journal article" date="2014" name="Appl. Microbiol. Biotechnol.">
        <title>Transformable facultative thermophile Geobacillus stearothermophilus NUB3621 as a host strain for metabolic engineering.</title>
        <authorList>
            <person name="Blanchard K."/>
            <person name="Robic S."/>
            <person name="Matsumura I."/>
        </authorList>
    </citation>
    <scope>NUCLEOTIDE SEQUENCE [LARGE SCALE GENOMIC DNA]</scope>
    <source>
        <strain evidence="2 3">NUB3621</strain>
    </source>
</reference>
<name>A0ABC9VGT2_9BACL</name>
<evidence type="ECO:0000256" key="1">
    <source>
        <dbReference type="SAM" id="Coils"/>
    </source>
</evidence>
<dbReference type="EMBL" id="AOTZ01000004">
    <property type="protein sequence ID" value="EZP77628.1"/>
    <property type="molecule type" value="Genomic_DNA"/>
</dbReference>
<sequence length="128" mass="15135">MRRFEFSKAYEEVEIAGKVYRIDFSDDTLSEYQKKIKQYYDESKNLTEQDISKMSEEEQAALLTKQRQNMKELTEAILGEGTFEELFEAAGRSTVVYAELLEFLTDLFAEKAEKMKEDKRKKYVKKAR</sequence>
<evidence type="ECO:0000313" key="3">
    <source>
        <dbReference type="Proteomes" id="UP000023566"/>
    </source>
</evidence>